<keyword evidence="4" id="KW-1185">Reference proteome</keyword>
<evidence type="ECO:0000313" key="3">
    <source>
        <dbReference type="EMBL" id="AKF27806.1"/>
    </source>
</evidence>
<organism evidence="3 4">
    <name type="scientific">[Brevibacterium] flavum</name>
    <dbReference type="NCBI Taxonomy" id="92706"/>
    <lineage>
        <taxon>Bacteria</taxon>
        <taxon>Bacillati</taxon>
        <taxon>Actinomycetota</taxon>
        <taxon>Actinomycetes</taxon>
        <taxon>Mycobacteriales</taxon>
        <taxon>Corynebacteriaceae</taxon>
        <taxon>Corynebacterium</taxon>
    </lineage>
</organism>
<evidence type="ECO:0000256" key="1">
    <source>
        <dbReference type="SAM" id="Coils"/>
    </source>
</evidence>
<accession>A0A0F6Z6I2</accession>
<proteinExistence type="predicted"/>
<dbReference type="Proteomes" id="UP000034037">
    <property type="component" value="Chromosome"/>
</dbReference>
<dbReference type="HOGENOM" id="CLU_2258359_0_0_11"/>
<reference evidence="3 4" key="1">
    <citation type="submission" date="2015-04" db="EMBL/GenBank/DDBJ databases">
        <title>Complete Genome Sequence of Brevibacterium flavum ATCC 15168.</title>
        <authorList>
            <person name="Ahn J."/>
            <person name="Park G."/>
            <person name="Jeon W."/>
            <person name="Jang Y."/>
            <person name="Jang M."/>
            <person name="Lee H."/>
            <person name="Lee H."/>
        </authorList>
    </citation>
    <scope>NUCLEOTIDE SEQUENCE [LARGE SCALE GENOMIC DNA]</scope>
    <source>
        <strain evidence="3 4">ATCC 15168</strain>
    </source>
</reference>
<gene>
    <name evidence="3" type="ORF">YH66_09710</name>
</gene>
<evidence type="ECO:0000256" key="2">
    <source>
        <dbReference type="SAM" id="MobiDB-lite"/>
    </source>
</evidence>
<evidence type="ECO:0000313" key="4">
    <source>
        <dbReference type="Proteomes" id="UP000034037"/>
    </source>
</evidence>
<dbReference type="PATRIC" id="fig|92706.3.peg.2030"/>
<dbReference type="EMBL" id="CP011309">
    <property type="protein sequence ID" value="AKF27806.1"/>
    <property type="molecule type" value="Genomic_DNA"/>
</dbReference>
<name>A0A0F6Z6I2_9CORY</name>
<feature type="coiled-coil region" evidence="1">
    <location>
        <begin position="2"/>
        <end position="48"/>
    </location>
</feature>
<dbReference type="RefSeq" id="WP_003861838.1">
    <property type="nucleotide sequence ID" value="NZ_CP011309.1"/>
</dbReference>
<feature type="region of interest" description="Disordered" evidence="2">
    <location>
        <begin position="78"/>
        <end position="103"/>
    </location>
</feature>
<protein>
    <submittedName>
        <fullName evidence="3">Uncharacterized protein</fullName>
    </submittedName>
</protein>
<keyword evidence="1" id="KW-0175">Coiled coil</keyword>
<sequence>MRESIEELIEFLQDRADRCQKSCQHVAAVGHRETIKHLENIVQEAKKEEITLYRIVFRSPSDGSINGVTEWMETKPPMPPSYGTVIQVSGPPSEAVYDEGETR</sequence>
<dbReference type="AlphaFoldDB" id="A0A0F6Z6I2"/>